<protein>
    <recommendedName>
        <fullName evidence="17">EGF-like domain-containing protein</fullName>
    </recommendedName>
</protein>
<feature type="disulfide bond" evidence="13">
    <location>
        <begin position="3666"/>
        <end position="3681"/>
    </location>
</feature>
<feature type="disulfide bond" evidence="13">
    <location>
        <begin position="3561"/>
        <end position="3573"/>
    </location>
</feature>
<feature type="disulfide bond" evidence="12">
    <location>
        <begin position="4446"/>
        <end position="4455"/>
    </location>
</feature>
<feature type="disulfide bond" evidence="13">
    <location>
        <begin position="2825"/>
        <end position="2837"/>
    </location>
</feature>
<dbReference type="Proteomes" id="UP001153620">
    <property type="component" value="Chromosome 1"/>
</dbReference>
<dbReference type="FunFam" id="2.120.10.30:FF:000241">
    <property type="entry name" value="Low-density lipoprotein receptor-related protein 6"/>
    <property type="match status" value="3"/>
</dbReference>
<dbReference type="InterPro" id="IPR018097">
    <property type="entry name" value="EGF_Ca-bd_CS"/>
</dbReference>
<feature type="disulfide bond" evidence="13">
    <location>
        <begin position="2563"/>
        <end position="2581"/>
    </location>
</feature>
<feature type="disulfide bond" evidence="13">
    <location>
        <begin position="2710"/>
        <end position="2725"/>
    </location>
</feature>
<feature type="disulfide bond" evidence="13">
    <location>
        <begin position="1056"/>
        <end position="1074"/>
    </location>
</feature>
<dbReference type="SUPFAM" id="SSF63825">
    <property type="entry name" value="YWTD domain"/>
    <property type="match status" value="8"/>
</dbReference>
<dbReference type="FunFam" id="2.10.25.10:FF:000009">
    <property type="entry name" value="Low-density lipoprotein receptor isoform 1"/>
    <property type="match status" value="1"/>
</dbReference>
<evidence type="ECO:0000259" key="17">
    <source>
        <dbReference type="PROSITE" id="PS50026"/>
    </source>
</evidence>
<keyword evidence="2 12" id="KW-0245">EGF-like domain</keyword>
<evidence type="ECO:0000256" key="16">
    <source>
        <dbReference type="SAM" id="Phobius"/>
    </source>
</evidence>
<evidence type="ECO:0000313" key="19">
    <source>
        <dbReference type="Proteomes" id="UP001153620"/>
    </source>
</evidence>
<dbReference type="GO" id="GO:0005509">
    <property type="term" value="F:calcium ion binding"/>
    <property type="evidence" value="ECO:0007669"/>
    <property type="project" value="InterPro"/>
</dbReference>
<feature type="disulfide bond" evidence="13">
    <location>
        <begin position="3501"/>
        <end position="3516"/>
    </location>
</feature>
<feature type="repeat" description="LDL-receptor class B" evidence="14">
    <location>
        <begin position="3166"/>
        <end position="3209"/>
    </location>
</feature>
<feature type="disulfide bond" evidence="13">
    <location>
        <begin position="2617"/>
        <end position="2632"/>
    </location>
</feature>
<feature type="repeat" description="LDL-receptor class B" evidence="14">
    <location>
        <begin position="3075"/>
        <end position="3122"/>
    </location>
</feature>
<dbReference type="PANTHER" id="PTHR22722">
    <property type="entry name" value="LOW-DENSITY LIPOPROTEIN RECEPTOR-RELATED PROTEIN 2-RELATED"/>
    <property type="match status" value="1"/>
</dbReference>
<evidence type="ECO:0000256" key="4">
    <source>
        <dbReference type="ARBA" id="ARBA00022692"/>
    </source>
</evidence>
<dbReference type="PROSITE" id="PS00010">
    <property type="entry name" value="ASX_HYDROXYL"/>
    <property type="match status" value="2"/>
</dbReference>
<dbReference type="PROSITE" id="PS01209">
    <property type="entry name" value="LDLRA_1"/>
    <property type="match status" value="10"/>
</dbReference>
<evidence type="ECO:0000256" key="1">
    <source>
        <dbReference type="ARBA" id="ARBA00004479"/>
    </source>
</evidence>
<evidence type="ECO:0000256" key="15">
    <source>
        <dbReference type="SAM" id="MobiDB-lite"/>
    </source>
</evidence>
<feature type="disulfide bond" evidence="12">
    <location>
        <begin position="4217"/>
        <end position="4227"/>
    </location>
</feature>
<feature type="disulfide bond" evidence="13">
    <location>
        <begin position="2605"/>
        <end position="2623"/>
    </location>
</feature>
<dbReference type="InterPro" id="IPR036055">
    <property type="entry name" value="LDL_receptor-like_sf"/>
</dbReference>
<evidence type="ECO:0000256" key="10">
    <source>
        <dbReference type="ARBA" id="ARBA00023170"/>
    </source>
</evidence>
<feature type="domain" description="EGF-like" evidence="17">
    <location>
        <begin position="2953"/>
        <end position="2992"/>
    </location>
</feature>
<dbReference type="InterPro" id="IPR002172">
    <property type="entry name" value="LDrepeatLR_classA_rpt"/>
</dbReference>
<feature type="disulfide bond" evidence="13">
    <location>
        <begin position="2873"/>
        <end position="2885"/>
    </location>
</feature>
<dbReference type="GO" id="GO:0005886">
    <property type="term" value="C:plasma membrane"/>
    <property type="evidence" value="ECO:0007669"/>
    <property type="project" value="TreeGrafter"/>
</dbReference>
<evidence type="ECO:0000256" key="14">
    <source>
        <dbReference type="PROSITE-ProRule" id="PRU00461"/>
    </source>
</evidence>
<feature type="disulfide bond" evidence="13">
    <location>
        <begin position="2832"/>
        <end position="2850"/>
    </location>
</feature>
<dbReference type="PROSITE" id="PS00022">
    <property type="entry name" value="EGF_1"/>
    <property type="match status" value="5"/>
</dbReference>
<feature type="disulfide bond" evidence="12">
    <location>
        <begin position="4238"/>
        <end position="4247"/>
    </location>
</feature>
<dbReference type="SMART" id="SM00192">
    <property type="entry name" value="LDLa"/>
    <property type="match status" value="26"/>
</dbReference>
<dbReference type="InterPro" id="IPR009030">
    <property type="entry name" value="Growth_fac_rcpt_cys_sf"/>
</dbReference>
<feature type="disulfide bond" evidence="13">
    <location>
        <begin position="2880"/>
        <end position="2898"/>
    </location>
</feature>
<dbReference type="SMART" id="SM00179">
    <property type="entry name" value="EGF_CA"/>
    <property type="match status" value="4"/>
</dbReference>
<feature type="region of interest" description="Disordered" evidence="15">
    <location>
        <begin position="4601"/>
        <end position="4622"/>
    </location>
</feature>
<evidence type="ECO:0000256" key="5">
    <source>
        <dbReference type="ARBA" id="ARBA00022729"/>
    </source>
</evidence>
<dbReference type="SUPFAM" id="SSF57196">
    <property type="entry name" value="EGF/Laminin"/>
    <property type="match status" value="4"/>
</dbReference>
<reference evidence="18" key="2">
    <citation type="submission" date="2022-10" db="EMBL/GenBank/DDBJ databases">
        <authorList>
            <consortium name="ENA_rothamsted_submissions"/>
            <consortium name="culmorum"/>
            <person name="King R."/>
        </authorList>
    </citation>
    <scope>NUCLEOTIDE SEQUENCE</scope>
</reference>
<feature type="disulfide bond" evidence="13">
    <location>
        <begin position="2741"/>
        <end position="2759"/>
    </location>
</feature>
<keyword evidence="9 12" id="KW-1015">Disulfide bond</keyword>
<feature type="transmembrane region" description="Helical" evidence="16">
    <location>
        <begin position="4512"/>
        <end position="4536"/>
    </location>
</feature>
<feature type="disulfide bond" evidence="13">
    <location>
        <begin position="3456"/>
        <end position="3471"/>
    </location>
</feature>
<dbReference type="SUPFAM" id="SSF57424">
    <property type="entry name" value="LDL receptor-like module"/>
    <property type="match status" value="23"/>
</dbReference>
<feature type="disulfide bond" evidence="12">
    <location>
        <begin position="4376"/>
        <end position="4386"/>
    </location>
</feature>
<dbReference type="InterPro" id="IPR023415">
    <property type="entry name" value="LDLR_class-A_CS"/>
</dbReference>
<keyword evidence="19" id="KW-1185">Reference proteome</keyword>
<dbReference type="OrthoDB" id="9990982at2759"/>
<dbReference type="InterPro" id="IPR051221">
    <property type="entry name" value="LDLR-related"/>
</dbReference>
<evidence type="ECO:0000313" key="18">
    <source>
        <dbReference type="EMBL" id="CAG9799297.1"/>
    </source>
</evidence>
<feature type="disulfide bond" evidence="13">
    <location>
        <begin position="3541"/>
        <end position="3556"/>
    </location>
</feature>
<dbReference type="InterPro" id="IPR000152">
    <property type="entry name" value="EGF-type_Asp/Asn_hydroxyl_site"/>
</dbReference>
<comment type="caution">
    <text evidence="12">Lacks conserved residue(s) required for the propagation of feature annotation.</text>
</comment>
<evidence type="ECO:0000256" key="11">
    <source>
        <dbReference type="ARBA" id="ARBA00023180"/>
    </source>
</evidence>
<dbReference type="PRINTS" id="PR00261">
    <property type="entry name" value="LDLRECEPTOR"/>
</dbReference>
<feature type="disulfide bond" evidence="13">
    <location>
        <begin position="1068"/>
        <end position="1083"/>
    </location>
</feature>
<feature type="repeat" description="LDL-receptor class B" evidence="14">
    <location>
        <begin position="1341"/>
        <end position="1383"/>
    </location>
</feature>
<dbReference type="InterPro" id="IPR011042">
    <property type="entry name" value="6-blade_b-propeller_TolB-like"/>
</dbReference>
<keyword evidence="8 16" id="KW-0472">Membrane</keyword>
<dbReference type="InterPro" id="IPR000033">
    <property type="entry name" value="LDLR_classB_rpt"/>
</dbReference>
<dbReference type="Gene3D" id="2.120.10.30">
    <property type="entry name" value="TolB, C-terminal domain"/>
    <property type="match status" value="8"/>
</dbReference>
<feature type="disulfide bond" evidence="13">
    <location>
        <begin position="1004"/>
        <end position="1022"/>
    </location>
</feature>
<dbReference type="Gene3D" id="2.10.25.10">
    <property type="entry name" value="Laminin"/>
    <property type="match status" value="7"/>
</dbReference>
<feature type="domain" description="EGF-like" evidence="17">
    <location>
        <begin position="4213"/>
        <end position="4248"/>
    </location>
</feature>
<feature type="disulfide bond" evidence="13">
    <location>
        <begin position="3706"/>
        <end position="3721"/>
    </location>
</feature>
<feature type="disulfide bond" evidence="12">
    <location>
        <begin position="4398"/>
        <end position="4407"/>
    </location>
</feature>
<feature type="repeat" description="LDL-receptor class B" evidence="14">
    <location>
        <begin position="3123"/>
        <end position="3165"/>
    </location>
</feature>
<evidence type="ECO:0000256" key="2">
    <source>
        <dbReference type="ARBA" id="ARBA00022536"/>
    </source>
</evidence>
<keyword evidence="6" id="KW-0677">Repeat</keyword>
<keyword evidence="10" id="KW-0675">Receptor</keyword>
<feature type="disulfide bond" evidence="13">
    <location>
        <begin position="2734"/>
        <end position="2746"/>
    </location>
</feature>
<sequence>MKCTNLTKLKQYVFSIILLNFITTAASNKKYIKSFDKILKKIDADALTSFSLKSSCSEYEFQCKSSNLCIPLQMRCDFSNDCDDGSDENLSECEKISIIQNECDNENFLHCKYSRKCIPKEWQCDSENDCGLIGKFNLLDPTDEENSLNCSKKCPNNKLPCSDGICLHISKFCDGNIDCENDELVCKTNSPCKLLKCEHDCRMTPLGPKCYCPLSQDIVNGTNCTLQKSCNENEYNDESCDQLCTVFKEKNKCLCTSGYERINQKCVGINYPSNAATLLFILTPQEILKITLPSNKNHSDDENSSPVILEHILKLSNLITMEVDIRNHSVCVLENFEIYCYNVSNFMNKWKLPPPDFMPISQTSSNILISEFALDWISRNWYFLDGVNNFIFICRYNMINCRILVETDQNNSIKIKKIAVDPTAGYLFLMKYDTKNRTSASIERYFMDGRFDKNLIGKKIFYPHDLSLDVAVKRIYFLDYYFDFIQQCDYDGNNRKFLQKLPLMKFHRIVFFENMFFGAINKNTSIIQISKSSMTFKKTLAENLKMNTKVLKIFHQQIQPVLNLKLCSENKKCDHICVPKLEEINGIKKIKEKCICKEGYFLENGKCVLKDTKKIIAFVEEYAKTKILKAIDVNNPSETTISPILGIKHSIAFDFDLNRKLIYFSTNTESNNIQESIVERHSFNGSLKDIIKGDFGIIQSMCYDWIGNNLFFASSAPKYKIAVLKLKETSSYNFTVKTLISKDIIGPSSIALDVENGVMFWSSFAERYNIGGKIEMSWMDGSSRDVLISKSTNTNISIYWPISLTYYKETRKLYWLDVLSQTIGSINLEGIKVHKQIKLGNSYAQSMTVVAGSIFWTDNIKNIIEHVSTENINFSNESKIYFESAHKKSFLKMADASQYADHVENELQIKCPGLWLNTPTGGVCLCGDGFSKNGMGTSCIASSIVTRTTLKPTVECLKFQYSCKSGDECIDHKYVCDGSFDCFDGSDESIIPDGPCQEKCEFKCDNQQCIKQHQVCDGTKDCNDESDETIKTCHNKTHLDEYVDSFFYDYCDEFLCENSQCILLEQKCDGNDDCGDNSDEKDCKKIIPSFTHSNESILNIDYEDPGEDDDDFIDVDFDVSANDCKYPEFYCKIDRKCIPVHNFCDGINHCSDKTDELGRCAEKLCDHFSECQFFCHNAPNPNGFVCSCPQHMTLESNERSCSEPQICDNFSSCDHLCLQLNPIKIKCKCYHGYHIKSDNFTCESDHKIEPILLISNRHILRGVNLKSPKEVKNYYTKSKNLIGTDFFYDRHSKSYEIVWSDITKDKIYLGQLRGDELHNIRVIVESDLSTTEAVAVDWIGKNVYWIDASLKNIEVATKDGLHRTTLISENISKPRSLALDSRIGYLFFSDWDEDEPRIERSTLSGDERMKIFSLKTINGAWPNGITIDYTKKRIFFLDAKSKEIHTIDYDGKDHKRILRNTDYLHHPFSITIYENNLFWSDWRLNAIITANKFTGSNVTIFYQAAIQPFDVKVMHPSRQPWDFNGEGTAKEITSPCENSPCSHLCLLNKNNTFKCACPHMMRIGENEHVCEKIKDVMFYITNKSEIRAIELKHPYSSAISTIYHTSQIIMPNHIAVNPKEKRIFWSDIQLREIKSVKLSTSITPSDQKIETILDVEIDNVHGFAIDFVSELMFFSQPIPESESENLGSNKSHRLLVSNLKGEYLSKILDNVSDIYDLIAAIELRKIFYIMTIDKKHYQIRQCDMDGTNDILLLTEDEIIHSLIHDSKSQRLYFIKNYRKIFFRDLKTDALKLVNTFYGEKDLDSEYVDLLITSLEIYDEFIYFGENSTSSIRKCDKSACKKPEMYRKNTPNIKQLKLMSLFDVDNDATDINGCFLQQNGNVNQRKCDHLCIPKGQSDYVCKCAIGYYIDSRDMAKCVSEDDFLIYSLDYEVKGLSLKLPRKQIFLTPLQRMNVISSLDYDSATDLIFFSDHEKGEIIRIKKDGSSRKTVLNSFDFDQFNGDWLGGVAVDWMAQNIFWTDQKRGLIEVSRYDGTFRKVIAWQLKKPTIIRIDPKLGLLFFLSGENKVYSIDLDGTDLRLITKKPEGSINDFIIDIENTQIYWCDTKRNKILKIDYDGNGKTNLNLTNIQNPISLDLIDKNLYWAERGTGMLKVVNLNDLSNTTILKSSLSNQLKTLKIFSTKKQSGVNECSMPDYGGCTELCLFNGTDPNCFCSNGYLDQYDGRSCRKYENQIFFSKKDAIEKIDILNESNSTGFTIQSQSFLQHVVALSYDYKNELIYYSDIRQNAICLTNFEGTKFEKLLENQHIVEGIAFNPQDNNLFWTLHTEAEIRNIDLNLFKNGTIVNKDLNDSIRKVLKLKMGADKLRAIVVEPCMNMIYYSNWNSKAPTISRIYITGYGNENIITKDIMVPNALTLDLEDKKIYWGDARLDKIERCDYDGRNCIILSQSAPKHPFSLTVFKDFLFWSDWTLHAVLRANKYSGNDVIYLKKEIEHPMGIFVAYDQAKQCTNGACALLNGGCEDVCLPHGNNIKCECSQGFLSPDGKKCLLRDKKISNCNSTYEFQCKSGECIPILTTCDDIQHCSDNSDESLNFCSKRVCPQEAFFQCRNFRCINKDEKCDGVSQCGDGSDEDNCGCSINEFKCASGECIQMKYKCDNDADCKDASDEMGCESRDCSALREIFHAENTKSIPTERQLIPCNKTTACYMKEWLCDGENDCWDWSDEINCPSKNETKSCTDEQFKCSNGKCINFEYVCDGDDDCKDGQLDKQSSDESDCKYHCSIGQFSCEDKKMCIPLSFVCDNVQDCIDGSDENKCPNKTITIEPKTCSPYQMTCLNGQCIEKNEMCDGNFDCDDHTDESELCLLPPYSVVEIKICNEDEFKCNNHECIDRKAMCNLEVDCSDASDENETLCEDFPLYCKRNPKKFLCREGSCIDLNLTCDGLNDCGDFSDEEKCNVNECEFVNCQHNCIDLKIGYECTCNNGFQKDPNNSYHCEDIDECESRPCSQICINTYGSYHCECLDGYIEDGNSCKIDSPEHPKIIFSNRFYIRNVDLNGNSEILLHNLSNAVAIDYDWSQSYIYFSDVTTSKSEIVRAKLEGNKVINREVLHQQNMKNPDGIAFDWIGKNIYWCDKGRQTIEVSKDNGRYRKILINKDLDEPRAIILDPYRRNIYWTDWGLKPHIGLSGMDGSNPEFIITKNLGWPNALTISFETNELFFGDAREDFISVCDLDGKNRKVVAHRKFNPNLNLHHIFSIAVWENRVYFSDWEAKSIEFCDKYTGKNCGTLLKLIHRPMDLKIYHPIKQRKMISSIFNENLSKRKQDFKQKDSSFKKKLDLTNVKDNPCHYANCSALCLLSPNPPYYKCDCPDNFYLANDLKTCVANCTAAQYHCKKTVRCIPFFWKCDKHADCEYQEDELENCPENFFCTPGQFQCDSISKNTSSRVIQKNHKATCLDASKLCDGNKDCIDESDEANCEQYGCFIENSIQCEKTVNSSVYCIPKSKACNGEADCPNGNDEKNCPAKSCTSGQFKCVTTNSCIPKVWECDEDADCLDGSDEKNCNDRQCFETEFRCSTGRCIPANWVCDGDADCPNGEDEGVKAKCDDLPKNDSCDSTYFKCNITGLCIPGRWRCDTEIDCEDSSDEANCPQRKCSESEFKCNDGRCIQGSLRCDKEYNCNDFSDEENCPIACDESTMFKCANQVQCISKSFLCDGESDCDDYSDEKNCGCQLNDFKCRGEFEKCILNDWLCDGLSDCPDNSDEHDSRCLSRSCAGNAIKCLNGKCIPKYYICDSDNIDHCGDGSDEKNCNRTGIIDSSYINVGCKFGICSQLCVEKGPKNSIQCKCAIGYHKQSSLKNGTCKAINGQHLIFTASESELRFIYELSYESDIQRAQTNDTRSKVRSVHSFIKTNSSKISSFDFVTNEENDIILFWVDSMPSNNLQSIKMSTKHDFEEIKNKGYDARNSTVLTTNKVKNTILKSISIDWITFKIYMIEDDMIKSIDYHGRSKKTIIDGGTNSWDIVVDPESRRMIWSTMLRVIYIASMDGAHKKRLVMENIEFASGLAIDYPSRRVYWCDIRKSTIETVTLEGQDRQVVRKFNDINSYNHMHISPNKLDVFEDDLYVVMTNQTILKLNKFGLKKNYEEISNGPYRYKASDIKIIHTLKHNSSLPNPCQLYPCEHTAICFLSSVDQSGRSCNCPDNLYIQKNGSHVSCLHRSQIPSLCYKNCENGGVCKYIDDEQVCDCLPQYEGDVCEHYICSGYCKNHGVCTLPSKHMSLSREELKLKRSCKCTESWKGPRCEIPPSICKDIICHNGGTCQYQQNKNGTITQLCVCSAGFNGDFCEKCDAIQCINEGTCQRDSMNKFRCVCSERYTGLFCEVDRCKDYCQNNGRCHIENIKGPVCDCDENFTGDRCEKEVKICLNCPENLPSCDMNCENGGFCRKYIDGFESCMCVGQWSGKFCELPPKCIDECGNCNDSSSINECLCNDGHIQACSSLGESSEHPDVIASEMFNNQHETLSLILVLLLALILMSTLAFLTVFYLRKWQRRVRFFAHARLNENVEEITNPIFDFLATERDDINLPVTSISNNEDEKGHFSNPLYESMYSSSHKGLLERKSDDEEEAKNELL</sequence>
<evidence type="ECO:0000256" key="9">
    <source>
        <dbReference type="ARBA" id="ARBA00023157"/>
    </source>
</evidence>
<feature type="disulfide bond" evidence="13">
    <location>
        <begin position="2641"/>
        <end position="2659"/>
    </location>
</feature>
<dbReference type="PROSITE" id="PS50068">
    <property type="entry name" value="LDLRA_2"/>
    <property type="match status" value="24"/>
</dbReference>
<feature type="disulfide bond" evidence="13">
    <location>
        <begin position="3627"/>
        <end position="3642"/>
    </location>
</feature>
<accession>A0A9N9WMQ2</accession>
<evidence type="ECO:0000256" key="3">
    <source>
        <dbReference type="ARBA" id="ARBA00022583"/>
    </source>
</evidence>
<dbReference type="CDD" id="cd00054">
    <property type="entry name" value="EGF_CA"/>
    <property type="match status" value="1"/>
</dbReference>
<evidence type="ECO:0000256" key="7">
    <source>
        <dbReference type="ARBA" id="ARBA00022989"/>
    </source>
</evidence>
<evidence type="ECO:0000256" key="8">
    <source>
        <dbReference type="ARBA" id="ARBA00023136"/>
    </source>
</evidence>
<dbReference type="Pfam" id="PF00058">
    <property type="entry name" value="Ldl_recept_b"/>
    <property type="match status" value="4"/>
</dbReference>
<evidence type="ECO:0000256" key="13">
    <source>
        <dbReference type="PROSITE-ProRule" id="PRU00124"/>
    </source>
</evidence>
<dbReference type="InterPro" id="IPR001881">
    <property type="entry name" value="EGF-like_Ca-bd_dom"/>
</dbReference>
<dbReference type="Gene3D" id="4.10.400.10">
    <property type="entry name" value="Low-density Lipoprotein Receptor"/>
    <property type="match status" value="25"/>
</dbReference>
<gene>
    <name evidence="18" type="ORF">CHIRRI_LOCUS2266</name>
</gene>
<keyword evidence="4 16" id="KW-0812">Transmembrane</keyword>
<feature type="disulfide bond" evidence="13">
    <location>
        <begin position="2925"/>
        <end position="2943"/>
    </location>
</feature>
<feature type="disulfide bond" evidence="13">
    <location>
        <begin position="2634"/>
        <end position="2646"/>
    </location>
</feature>
<feature type="disulfide bond" evidence="13">
    <location>
        <begin position="2937"/>
        <end position="2952"/>
    </location>
</feature>
<name>A0A9N9WMQ2_9DIPT</name>
<feature type="disulfide bond" evidence="13">
    <location>
        <begin position="3568"/>
        <end position="3586"/>
    </location>
</feature>
<feature type="domain" description="EGF-like" evidence="17">
    <location>
        <begin position="4296"/>
        <end position="4337"/>
    </location>
</feature>
<dbReference type="InterPro" id="IPR000742">
    <property type="entry name" value="EGF"/>
</dbReference>
<dbReference type="PROSITE" id="PS50026">
    <property type="entry name" value="EGF_3"/>
    <property type="match status" value="6"/>
</dbReference>
<feature type="compositionally biased region" description="Basic and acidic residues" evidence="15">
    <location>
        <begin position="4605"/>
        <end position="4622"/>
    </location>
</feature>
<dbReference type="GO" id="GO:0043235">
    <property type="term" value="C:receptor complex"/>
    <property type="evidence" value="ECO:0007669"/>
    <property type="project" value="TreeGrafter"/>
</dbReference>
<feature type="disulfide bond" evidence="13">
    <location>
        <begin position="3654"/>
        <end position="3672"/>
    </location>
</feature>
<keyword evidence="7 16" id="KW-1133">Transmembrane helix</keyword>
<evidence type="ECO:0000256" key="12">
    <source>
        <dbReference type="PROSITE-ProRule" id="PRU00076"/>
    </source>
</evidence>
<dbReference type="PROSITE" id="PS51120">
    <property type="entry name" value="LDLRB"/>
    <property type="match status" value="7"/>
</dbReference>
<feature type="domain" description="EGF-like" evidence="17">
    <location>
        <begin position="4372"/>
        <end position="4408"/>
    </location>
</feature>
<dbReference type="GO" id="GO:0006897">
    <property type="term" value="P:endocytosis"/>
    <property type="evidence" value="ECO:0007669"/>
    <property type="project" value="UniProtKB-KW"/>
</dbReference>
<dbReference type="PROSITE" id="PS01187">
    <property type="entry name" value="EGF_CA"/>
    <property type="match status" value="1"/>
</dbReference>
<evidence type="ECO:0000256" key="6">
    <source>
        <dbReference type="ARBA" id="ARBA00022737"/>
    </source>
</evidence>
<feature type="domain" description="EGF-like" evidence="17">
    <location>
        <begin position="4420"/>
        <end position="4456"/>
    </location>
</feature>
<comment type="subcellular location">
    <subcellularLocation>
        <location evidence="1">Membrane</location>
        <topology evidence="1">Single-pass type I membrane protein</topology>
    </subcellularLocation>
</comment>
<dbReference type="Pfam" id="PF00057">
    <property type="entry name" value="Ldl_recept_a"/>
    <property type="match status" value="22"/>
</dbReference>
<dbReference type="GO" id="GO:0005041">
    <property type="term" value="F:low-density lipoprotein particle receptor activity"/>
    <property type="evidence" value="ECO:0007669"/>
    <property type="project" value="TreeGrafter"/>
</dbReference>
<dbReference type="PROSITE" id="PS01186">
    <property type="entry name" value="EGF_2"/>
    <property type="match status" value="1"/>
</dbReference>
<feature type="disulfide bond" evidence="13">
    <location>
        <begin position="3647"/>
        <end position="3659"/>
    </location>
</feature>
<dbReference type="SUPFAM" id="SSF57184">
    <property type="entry name" value="Growth factor receptor domain"/>
    <property type="match status" value="1"/>
</dbReference>
<feature type="disulfide bond" evidence="12">
    <location>
        <begin position="4327"/>
        <end position="4336"/>
    </location>
</feature>
<feature type="disulfide bond" evidence="13">
    <location>
        <begin position="2798"/>
        <end position="2813"/>
    </location>
</feature>
<keyword evidence="3" id="KW-0254">Endocytosis</keyword>
<proteinExistence type="predicted"/>
<dbReference type="EMBL" id="OU895877">
    <property type="protein sequence ID" value="CAG9799297.1"/>
    <property type="molecule type" value="Genomic_DNA"/>
</dbReference>
<feature type="repeat" description="LDL-receptor class B" evidence="14">
    <location>
        <begin position="2419"/>
        <end position="2461"/>
    </location>
</feature>
<keyword evidence="11" id="KW-0325">Glycoprotein</keyword>
<feature type="repeat" description="LDL-receptor class B" evidence="14">
    <location>
        <begin position="1432"/>
        <end position="1476"/>
    </location>
</feature>
<reference evidence="18" key="1">
    <citation type="submission" date="2022-01" db="EMBL/GenBank/DDBJ databases">
        <authorList>
            <person name="King R."/>
        </authorList>
    </citation>
    <scope>NUCLEOTIDE SEQUENCE</scope>
</reference>
<dbReference type="SMART" id="SM00135">
    <property type="entry name" value="LY"/>
    <property type="match status" value="29"/>
</dbReference>
<dbReference type="SMART" id="SM00181">
    <property type="entry name" value="EGF"/>
    <property type="match status" value="21"/>
</dbReference>
<keyword evidence="5" id="KW-0732">Signal</keyword>
<feature type="disulfide bond" evidence="13">
    <location>
        <begin position="2653"/>
        <end position="2668"/>
    </location>
</feature>
<organism evidence="18 19">
    <name type="scientific">Chironomus riparius</name>
    <dbReference type="NCBI Taxonomy" id="315576"/>
    <lineage>
        <taxon>Eukaryota</taxon>
        <taxon>Metazoa</taxon>
        <taxon>Ecdysozoa</taxon>
        <taxon>Arthropoda</taxon>
        <taxon>Hexapoda</taxon>
        <taxon>Insecta</taxon>
        <taxon>Pterygota</taxon>
        <taxon>Neoptera</taxon>
        <taxon>Endopterygota</taxon>
        <taxon>Diptera</taxon>
        <taxon>Nematocera</taxon>
        <taxon>Chironomoidea</taxon>
        <taxon>Chironomidae</taxon>
        <taxon>Chironominae</taxon>
        <taxon>Chironomus</taxon>
    </lineage>
</organism>
<feature type="domain" description="EGF-like" evidence="17">
    <location>
        <begin position="2993"/>
        <end position="3029"/>
    </location>
</feature>
<dbReference type="CDD" id="cd00112">
    <property type="entry name" value="LDLa"/>
    <property type="match status" value="24"/>
</dbReference>
<feature type="disulfide bond" evidence="13">
    <location>
        <begin position="3766"/>
        <end position="3778"/>
    </location>
</feature>
<feature type="disulfide bond" evidence="12">
    <location>
        <begin position="4424"/>
        <end position="4434"/>
    </location>
</feature>
<feature type="repeat" description="LDL-receptor class B" evidence="14">
    <location>
        <begin position="2013"/>
        <end position="2054"/>
    </location>
</feature>